<evidence type="ECO:0000313" key="4">
    <source>
        <dbReference type="Proteomes" id="UP000318331"/>
    </source>
</evidence>
<dbReference type="RefSeq" id="WP_141916046.1">
    <property type="nucleotide sequence ID" value="NZ_BAAAYS010000005.1"/>
</dbReference>
<accession>A0A543I5Y6</accession>
<evidence type="ECO:0000256" key="1">
    <source>
        <dbReference type="SAM" id="MobiDB-lite"/>
    </source>
</evidence>
<dbReference type="Proteomes" id="UP000318331">
    <property type="component" value="Unassembled WGS sequence"/>
</dbReference>
<organism evidence="3 4">
    <name type="scientific">Klugiella xanthotipulae</name>
    <dbReference type="NCBI Taxonomy" id="244735"/>
    <lineage>
        <taxon>Bacteria</taxon>
        <taxon>Bacillati</taxon>
        <taxon>Actinomycetota</taxon>
        <taxon>Actinomycetes</taxon>
        <taxon>Micrococcales</taxon>
        <taxon>Microbacteriaceae</taxon>
        <taxon>Klugiella</taxon>
    </lineage>
</organism>
<sequence length="177" mass="18958">MTEDAAAELARDGAQSPSDTAAPERRGGLWTSLSVLAGYLLAIALASIAYVCVIFSFYLPAAPFTFAVACQVALPVAVVVGIPLTLALDRRGLSRRRQLIWSAPVGIVIAVLGMVLQFALPAALGLPYLYLVVGVVCAVAGRRCAYFCAEHHRWLVALLTVLGAVALLWSMALWRWF</sequence>
<protein>
    <submittedName>
        <fullName evidence="3">Uncharacterized protein</fullName>
    </submittedName>
</protein>
<feature type="transmembrane region" description="Helical" evidence="2">
    <location>
        <begin position="154"/>
        <end position="174"/>
    </location>
</feature>
<feature type="transmembrane region" description="Helical" evidence="2">
    <location>
        <begin position="35"/>
        <end position="58"/>
    </location>
</feature>
<evidence type="ECO:0000256" key="2">
    <source>
        <dbReference type="SAM" id="Phobius"/>
    </source>
</evidence>
<keyword evidence="2" id="KW-0472">Membrane</keyword>
<feature type="transmembrane region" description="Helical" evidence="2">
    <location>
        <begin position="99"/>
        <end position="120"/>
    </location>
</feature>
<reference evidence="3 4" key="1">
    <citation type="submission" date="2019-06" db="EMBL/GenBank/DDBJ databases">
        <title>Sequencing the genomes of 1000 actinobacteria strains.</title>
        <authorList>
            <person name="Klenk H.-P."/>
        </authorList>
    </citation>
    <scope>NUCLEOTIDE SEQUENCE [LARGE SCALE GENOMIC DNA]</scope>
    <source>
        <strain evidence="3 4">DSM 18031</strain>
    </source>
</reference>
<gene>
    <name evidence="3" type="ORF">FB466_0834</name>
</gene>
<feature type="transmembrane region" description="Helical" evidence="2">
    <location>
        <begin position="64"/>
        <end position="87"/>
    </location>
</feature>
<name>A0A543I5Y6_9MICO</name>
<dbReference type="AlphaFoldDB" id="A0A543I5Y6"/>
<feature type="region of interest" description="Disordered" evidence="1">
    <location>
        <begin position="1"/>
        <end position="25"/>
    </location>
</feature>
<dbReference type="EMBL" id="VFPN01000001">
    <property type="protein sequence ID" value="TQM66013.1"/>
    <property type="molecule type" value="Genomic_DNA"/>
</dbReference>
<keyword evidence="2" id="KW-1133">Transmembrane helix</keyword>
<proteinExistence type="predicted"/>
<feature type="transmembrane region" description="Helical" evidence="2">
    <location>
        <begin position="126"/>
        <end position="142"/>
    </location>
</feature>
<keyword evidence="2" id="KW-0812">Transmembrane</keyword>
<comment type="caution">
    <text evidence="3">The sequence shown here is derived from an EMBL/GenBank/DDBJ whole genome shotgun (WGS) entry which is preliminary data.</text>
</comment>
<evidence type="ECO:0000313" key="3">
    <source>
        <dbReference type="EMBL" id="TQM66013.1"/>
    </source>
</evidence>
<keyword evidence="4" id="KW-1185">Reference proteome</keyword>